<evidence type="ECO:0000256" key="2">
    <source>
        <dbReference type="ARBA" id="ARBA00022723"/>
    </source>
</evidence>
<proteinExistence type="inferred from homology"/>
<comment type="similarity">
    <text evidence="5">Belongs to the HAD-like hydrolase superfamily. Cof family.</text>
</comment>
<dbReference type="OrthoDB" id="5498330at2"/>
<protein>
    <submittedName>
        <fullName evidence="6">Hydrolase</fullName>
    </submittedName>
</protein>
<dbReference type="InterPro" id="IPR006379">
    <property type="entry name" value="HAD-SF_hydro_IIB"/>
</dbReference>
<dbReference type="Gene3D" id="3.40.50.1000">
    <property type="entry name" value="HAD superfamily/HAD-like"/>
    <property type="match status" value="1"/>
</dbReference>
<accession>A0A231MW65</accession>
<dbReference type="PANTHER" id="PTHR47267:SF4">
    <property type="entry name" value="PYRIDOXAL PHOSPHATE PHOSPHATASE YIGL"/>
    <property type="match status" value="1"/>
</dbReference>
<evidence type="ECO:0000256" key="1">
    <source>
        <dbReference type="ARBA" id="ARBA00001946"/>
    </source>
</evidence>
<dbReference type="NCBIfam" id="TIGR01484">
    <property type="entry name" value="HAD-SF-IIB"/>
    <property type="match status" value="1"/>
</dbReference>
<dbReference type="Gene3D" id="3.30.1240.10">
    <property type="match status" value="1"/>
</dbReference>
<dbReference type="SFLD" id="SFLDG01140">
    <property type="entry name" value="C2.B:_Phosphomannomutase_and_P"/>
    <property type="match status" value="1"/>
</dbReference>
<dbReference type="EMBL" id="CP012621">
    <property type="protein sequence ID" value="ATG72532.1"/>
    <property type="molecule type" value="Genomic_DNA"/>
</dbReference>
<evidence type="ECO:0000256" key="3">
    <source>
        <dbReference type="ARBA" id="ARBA00022801"/>
    </source>
</evidence>
<dbReference type="KEGG" id="zdf:AN401_00630"/>
<dbReference type="Pfam" id="PF08282">
    <property type="entry name" value="Hydrolase_3"/>
    <property type="match status" value="1"/>
</dbReference>
<dbReference type="InterPro" id="IPR036412">
    <property type="entry name" value="HAD-like_sf"/>
</dbReference>
<keyword evidence="3 6" id="KW-0378">Hydrolase</keyword>
<dbReference type="RefSeq" id="WP_094040670.1">
    <property type="nucleotide sequence ID" value="NZ_CP012621.1"/>
</dbReference>
<keyword evidence="2" id="KW-0479">Metal-binding</keyword>
<evidence type="ECO:0000256" key="5">
    <source>
        <dbReference type="ARBA" id="ARBA00034778"/>
    </source>
</evidence>
<dbReference type="InterPro" id="IPR023214">
    <property type="entry name" value="HAD_sf"/>
</dbReference>
<gene>
    <name evidence="6" type="ORF">AN401_00630</name>
</gene>
<keyword evidence="7" id="KW-1185">Reference proteome</keyword>
<dbReference type="GO" id="GO:0000287">
    <property type="term" value="F:magnesium ion binding"/>
    <property type="evidence" value="ECO:0007669"/>
    <property type="project" value="UniProtKB-ARBA"/>
</dbReference>
<dbReference type="Proteomes" id="UP000217763">
    <property type="component" value="Chromosome"/>
</dbReference>
<dbReference type="NCBIfam" id="TIGR00099">
    <property type="entry name" value="Cof-subfamily"/>
    <property type="match status" value="1"/>
</dbReference>
<evidence type="ECO:0000256" key="4">
    <source>
        <dbReference type="ARBA" id="ARBA00022842"/>
    </source>
</evidence>
<dbReference type="PROSITE" id="PS01228">
    <property type="entry name" value="COF_1"/>
    <property type="match status" value="1"/>
</dbReference>
<evidence type="ECO:0000313" key="7">
    <source>
        <dbReference type="Proteomes" id="UP000217763"/>
    </source>
</evidence>
<dbReference type="PROSITE" id="PS01229">
    <property type="entry name" value="COF_2"/>
    <property type="match status" value="1"/>
</dbReference>
<dbReference type="SUPFAM" id="SSF56784">
    <property type="entry name" value="HAD-like"/>
    <property type="match status" value="1"/>
</dbReference>
<dbReference type="SFLD" id="SFLDG01144">
    <property type="entry name" value="C2.B.4:_PGP_Like"/>
    <property type="match status" value="1"/>
</dbReference>
<dbReference type="GO" id="GO:0016791">
    <property type="term" value="F:phosphatase activity"/>
    <property type="evidence" value="ECO:0007669"/>
    <property type="project" value="UniProtKB-ARBA"/>
</dbReference>
<dbReference type="AlphaFoldDB" id="A0A231MW65"/>
<keyword evidence="4" id="KW-0460">Magnesium</keyword>
<dbReference type="PANTHER" id="PTHR47267">
    <property type="match status" value="1"/>
</dbReference>
<name>A0A231MW65_9GAMM</name>
<dbReference type="SFLD" id="SFLDS00003">
    <property type="entry name" value="Haloacid_Dehalogenase"/>
    <property type="match status" value="1"/>
</dbReference>
<organism evidence="6 7">
    <name type="scientific">Zobellella denitrificans</name>
    <dbReference type="NCBI Taxonomy" id="347534"/>
    <lineage>
        <taxon>Bacteria</taxon>
        <taxon>Pseudomonadati</taxon>
        <taxon>Pseudomonadota</taxon>
        <taxon>Gammaproteobacteria</taxon>
        <taxon>Aeromonadales</taxon>
        <taxon>Aeromonadaceae</taxon>
        <taxon>Zobellella</taxon>
    </lineage>
</organism>
<sequence>MYNVIVSDLDGTLLNSHHQVSGYTREVLHQLVARDIEFIVATGRHYVDVRSIRDKLGLNVSLITSNGAMVHNPDDKLIYNQTIPAEMVEDLVGRFRLPGVHLNVYRGEHWLVEEEMPGMLDFSPDSDFRYRLTDLRATAKQGVEKVFYAGDHQQLLKMEELLLDHFGDRLNITFSLPQCLEVMHGEVNKGSAVASLMGLKGIPLQRVIAFGDGMNDYEMLSGVGRGVVMANAHSRLQDALPRHERTLSADEDGVARYLARVFGL</sequence>
<dbReference type="InterPro" id="IPR000150">
    <property type="entry name" value="Cof"/>
</dbReference>
<reference evidence="7" key="1">
    <citation type="submission" date="2015-09" db="EMBL/GenBank/DDBJ databases">
        <authorList>
            <person name="Shao Z."/>
            <person name="Wang L."/>
        </authorList>
    </citation>
    <scope>NUCLEOTIDE SEQUENCE [LARGE SCALE GENOMIC DNA]</scope>
    <source>
        <strain evidence="7">F13-1</strain>
    </source>
</reference>
<dbReference type="CDD" id="cd07516">
    <property type="entry name" value="HAD_Pase"/>
    <property type="match status" value="1"/>
</dbReference>
<evidence type="ECO:0000313" key="6">
    <source>
        <dbReference type="EMBL" id="ATG72532.1"/>
    </source>
</evidence>
<comment type="cofactor">
    <cofactor evidence="1">
        <name>Mg(2+)</name>
        <dbReference type="ChEBI" id="CHEBI:18420"/>
    </cofactor>
</comment>